<reference evidence="4 5" key="4">
    <citation type="journal article" date="2009" name="Appl. Environ. Microbiol.">
        <title>Comparative genome-wide transcriptional profiling of Azorhizobium caulinodans ORS571 grown under free-living and symbiotic conditions.</title>
        <authorList>
            <person name="Tsukada S."/>
            <person name="Aono T."/>
            <person name="Akiba N."/>
            <person name="Lee KB."/>
            <person name="Liu CT."/>
            <person name="Toyazaki H."/>
            <person name="Oyaizu H."/>
        </authorList>
    </citation>
    <scope>NUCLEOTIDE SEQUENCE [LARGE SCALE GENOMIC DNA]</scope>
    <source>
        <strain evidence="5">ATCC 43989 / DSM 5975 / JCM 20966 / LMG 6465 / NBRC 14845 / NCIMB 13405 / ORS 571</strain>
    </source>
</reference>
<dbReference type="HOGENOM" id="CLU_835884_0_0_5"/>
<dbReference type="Pfam" id="PF02563">
    <property type="entry name" value="Poly_export"/>
    <property type="match status" value="1"/>
</dbReference>
<dbReference type="KEGG" id="azc:AZC_4422"/>
<dbReference type="PANTHER" id="PTHR33619">
    <property type="entry name" value="POLYSACCHARIDE EXPORT PROTEIN GFCE-RELATED"/>
    <property type="match status" value="1"/>
</dbReference>
<feature type="domain" description="Soluble ligand binding" evidence="3">
    <location>
        <begin position="205"/>
        <end position="258"/>
    </location>
</feature>
<dbReference type="Gene3D" id="3.30.1950.10">
    <property type="entry name" value="wza like domain"/>
    <property type="match status" value="1"/>
</dbReference>
<reference evidence="4 5" key="1">
    <citation type="journal article" date="2007" name="Appl. Environ. Microbiol.">
        <title>Rhizobial factors required for stem nodule maturation and maintenance in Sesbania rostrata-Azorhizobium caulinodans ORS571 symbiosis.</title>
        <authorList>
            <person name="Suzuki S."/>
            <person name="Aono T."/>
            <person name="Lee KB."/>
            <person name="Suzuki T."/>
            <person name="Liu CT."/>
            <person name="Miwa H."/>
            <person name="Wakao S."/>
            <person name="Iki T."/>
            <person name="Oyaizu H."/>
        </authorList>
    </citation>
    <scope>NUCLEOTIDE SEQUENCE [LARGE SCALE GENOMIC DNA]</scope>
    <source>
        <strain evidence="5">ATCC 43989 / DSM 5975 / JCM 20966 / LMG 6465 / NBRC 14845 / NCIMB 13405 / ORS 571</strain>
    </source>
</reference>
<dbReference type="PANTHER" id="PTHR33619:SF3">
    <property type="entry name" value="POLYSACCHARIDE EXPORT PROTEIN GFCE-RELATED"/>
    <property type="match status" value="1"/>
</dbReference>
<dbReference type="AlphaFoldDB" id="A8HWE4"/>
<dbReference type="Pfam" id="PF10531">
    <property type="entry name" value="SLBB"/>
    <property type="match status" value="1"/>
</dbReference>
<sequence length="332" mass="35182">MRSPAMSVPFCGTPEVETHAAGAGPLRAGRRWTMGPALLAAGLALAGCTTTSTNSPQTAIAPPPATYASYAGAAMGIAPPDGSAPMAYAGAPPVTNESGQTPFATGQNISFSQVNPQGFRPWTNVPSVYRLGPGDKLKVKYFVTRDMDEDITVAPDGTIALRSTGQMRVEGMSLAAVQDAVRRASRNDLTDQRVTVALEDAVSARVFVGGMVARPGSYRLSDMRVSALQAILLAGGFTDEARLGQIAIIRRGPNNEPMLRTVNVRDVIETAWDEGNVPLMAGDIIYVPRSSIAELDLWIDQFINKVVPFQRSFSYTLGSYTTNTTGGTTVIP</sequence>
<reference evidence="4 5" key="6">
    <citation type="journal article" date="2011" name="Appl. Environ. Microbiol.">
        <title>Involvement of the azorhizobial chromosome partition gene (parA) in the onset of bacteroid differentiation during Sesbania rostrata stem nodule development.</title>
        <authorList>
            <person name="Liu CT."/>
            <person name="Lee KB."/>
            <person name="Wang YS."/>
            <person name="Peng MH."/>
            <person name="Lee KT."/>
            <person name="Suzuki S."/>
            <person name="Suzuki T."/>
            <person name="Oyaizu H."/>
        </authorList>
    </citation>
    <scope>NUCLEOTIDE SEQUENCE [LARGE SCALE GENOMIC DNA]</scope>
    <source>
        <strain evidence="5">ATCC 43989 / DSM 5975 / JCM 20966 / LMG 6465 / NBRC 14845 / NCIMB 13405 / ORS 571</strain>
    </source>
</reference>
<reference evidence="4 5" key="5">
    <citation type="journal article" date="2010" name="Appl. Environ. Microbiol.">
        <title>phrR-like gene praR of Azorhizobium caulinodans ORS571 is essential for symbiosis with Sesbania rostrata and is involved in expression of reb genes.</title>
        <authorList>
            <person name="Akiba N."/>
            <person name="Aono T."/>
            <person name="Toyazaki H."/>
            <person name="Sato S."/>
            <person name="Oyaizu H."/>
        </authorList>
    </citation>
    <scope>NUCLEOTIDE SEQUENCE [LARGE SCALE GENOMIC DNA]</scope>
    <source>
        <strain evidence="5">ATCC 43989 / DSM 5975 / JCM 20966 / LMG 6465 / NBRC 14845 / NCIMB 13405 / ORS 571</strain>
    </source>
</reference>
<dbReference type="Proteomes" id="UP000000270">
    <property type="component" value="Chromosome"/>
</dbReference>
<organism evidence="4 5">
    <name type="scientific">Azorhizobium caulinodans (strain ATCC 43989 / DSM 5975 / JCM 20966 / LMG 6465 / NBRC 14845 / NCIMB 13405 / ORS 571)</name>
    <dbReference type="NCBI Taxonomy" id="438753"/>
    <lineage>
        <taxon>Bacteria</taxon>
        <taxon>Pseudomonadati</taxon>
        <taxon>Pseudomonadota</taxon>
        <taxon>Alphaproteobacteria</taxon>
        <taxon>Hyphomicrobiales</taxon>
        <taxon>Xanthobacteraceae</taxon>
        <taxon>Azorhizobium</taxon>
    </lineage>
</organism>
<evidence type="ECO:0000259" key="3">
    <source>
        <dbReference type="Pfam" id="PF10531"/>
    </source>
</evidence>
<dbReference type="STRING" id="438753.AZC_4422"/>
<dbReference type="GO" id="GO:0015159">
    <property type="term" value="F:polysaccharide transmembrane transporter activity"/>
    <property type="evidence" value="ECO:0007669"/>
    <property type="project" value="InterPro"/>
</dbReference>
<dbReference type="EMBL" id="AP009384">
    <property type="protein sequence ID" value="BAF90420.1"/>
    <property type="molecule type" value="Genomic_DNA"/>
</dbReference>
<dbReference type="eggNOG" id="COG1596">
    <property type="taxonomic scope" value="Bacteria"/>
</dbReference>
<evidence type="ECO:0000256" key="1">
    <source>
        <dbReference type="ARBA" id="ARBA00022729"/>
    </source>
</evidence>
<name>A8HWE4_AZOC5</name>
<keyword evidence="1" id="KW-0732">Signal</keyword>
<dbReference type="InterPro" id="IPR003715">
    <property type="entry name" value="Poly_export_N"/>
</dbReference>
<reference evidence="5" key="2">
    <citation type="submission" date="2007-04" db="EMBL/GenBank/DDBJ databases">
        <title>Complete genome sequence of the nitrogen-fixing bacterium Azorhizobium caulinodans ORS571.</title>
        <authorList>
            <person name="Lee K.B."/>
            <person name="Backer P.D."/>
            <person name="Aono T."/>
            <person name="Liu C.T."/>
            <person name="Suzuki S."/>
            <person name="Suzuki T."/>
            <person name="Kaneko T."/>
            <person name="Yamada M."/>
            <person name="Tabata S."/>
            <person name="Kupfer D.M."/>
            <person name="Najar F.Z."/>
            <person name="Wiley G.B."/>
            <person name="Roe B."/>
            <person name="Binnewies T."/>
            <person name="Ussery D."/>
            <person name="Vereecke D."/>
            <person name="Gevers D."/>
            <person name="Holsters M."/>
            <person name="Oyaizu H."/>
        </authorList>
    </citation>
    <scope>NUCLEOTIDE SEQUENCE [LARGE SCALE GENOMIC DNA]</scope>
    <source>
        <strain evidence="5">ATCC 43989 / DSM 5975 / JCM 20966 / LMG 6465 / NBRC 14845 / NCIMB 13405 / ORS 571</strain>
    </source>
</reference>
<gene>
    <name evidence="4" type="ordered locus">AZC_4422</name>
</gene>
<evidence type="ECO:0000259" key="2">
    <source>
        <dbReference type="Pfam" id="PF02563"/>
    </source>
</evidence>
<proteinExistence type="predicted"/>
<keyword evidence="5" id="KW-1185">Reference proteome</keyword>
<protein>
    <submittedName>
        <fullName evidence="4">Putative periplasmic protein</fullName>
    </submittedName>
</protein>
<feature type="domain" description="Polysaccharide export protein N-terminal" evidence="2">
    <location>
        <begin position="125"/>
        <end position="198"/>
    </location>
</feature>
<evidence type="ECO:0000313" key="5">
    <source>
        <dbReference type="Proteomes" id="UP000000270"/>
    </source>
</evidence>
<dbReference type="Gene3D" id="3.10.560.10">
    <property type="entry name" value="Outer membrane lipoprotein wza domain like"/>
    <property type="match status" value="1"/>
</dbReference>
<reference evidence="4 5" key="3">
    <citation type="journal article" date="2008" name="BMC Genomics">
        <title>The genome of the versatile nitrogen fixer Azorhizobium caulinodans ORS571.</title>
        <authorList>
            <person name="Lee KB."/>
            <person name="Backer P.D."/>
            <person name="Aono T."/>
            <person name="Liu CT."/>
            <person name="Suzuki S."/>
            <person name="Suzuki T."/>
            <person name="Kaneko T."/>
            <person name="Yamada M."/>
            <person name="Tabata S."/>
            <person name="Kupfer D.M."/>
            <person name="Najar F.Z."/>
            <person name="Wiley G.B."/>
            <person name="Roe B."/>
            <person name="Binnewies T.T."/>
            <person name="Ussery D.W."/>
            <person name="D'Haeze W."/>
            <person name="Herder J.D."/>
            <person name="Gevers D."/>
            <person name="Vereecke D."/>
            <person name="Holsters M."/>
            <person name="Oyaizu H."/>
        </authorList>
    </citation>
    <scope>NUCLEOTIDE SEQUENCE [LARGE SCALE GENOMIC DNA]</scope>
    <source>
        <strain evidence="5">ATCC 43989 / DSM 5975 / JCM 20966 / LMG 6465 / NBRC 14845 / NCIMB 13405 / ORS 571</strain>
    </source>
</reference>
<evidence type="ECO:0000313" key="4">
    <source>
        <dbReference type="EMBL" id="BAF90420.1"/>
    </source>
</evidence>
<dbReference type="InterPro" id="IPR049712">
    <property type="entry name" value="Poly_export"/>
</dbReference>
<dbReference type="InterPro" id="IPR019554">
    <property type="entry name" value="Soluble_ligand-bd"/>
</dbReference>
<accession>A8HWE4</accession>